<sequence>YIVDPKCLVSAKPCDIPETRPYNSLHINSRTLDVSFKLTSLFQLLTLTLK</sequence>
<gene>
    <name evidence="1" type="ORF">ISN44_As11g006760</name>
</gene>
<feature type="non-terminal residue" evidence="1">
    <location>
        <position position="50"/>
    </location>
</feature>
<proteinExistence type="predicted"/>
<dbReference type="EMBL" id="JAEFBJ010000011">
    <property type="protein sequence ID" value="KAG7554437.1"/>
    <property type="molecule type" value="Genomic_DNA"/>
</dbReference>
<organism evidence="1 2">
    <name type="scientific">Arabidopsis suecica</name>
    <name type="common">Swedish thale-cress</name>
    <name type="synonym">Cardaminopsis suecica</name>
    <dbReference type="NCBI Taxonomy" id="45249"/>
    <lineage>
        <taxon>Eukaryota</taxon>
        <taxon>Viridiplantae</taxon>
        <taxon>Streptophyta</taxon>
        <taxon>Embryophyta</taxon>
        <taxon>Tracheophyta</taxon>
        <taxon>Spermatophyta</taxon>
        <taxon>Magnoliopsida</taxon>
        <taxon>eudicotyledons</taxon>
        <taxon>Gunneridae</taxon>
        <taxon>Pentapetalae</taxon>
        <taxon>rosids</taxon>
        <taxon>malvids</taxon>
        <taxon>Brassicales</taxon>
        <taxon>Brassicaceae</taxon>
        <taxon>Camelineae</taxon>
        <taxon>Arabidopsis</taxon>
    </lineage>
</organism>
<accession>A0A8T1Z7W9</accession>
<evidence type="ECO:0000313" key="2">
    <source>
        <dbReference type="Proteomes" id="UP000694251"/>
    </source>
</evidence>
<keyword evidence="2" id="KW-1185">Reference proteome</keyword>
<comment type="caution">
    <text evidence="1">The sequence shown here is derived from an EMBL/GenBank/DDBJ whole genome shotgun (WGS) entry which is preliminary data.</text>
</comment>
<dbReference type="Proteomes" id="UP000694251">
    <property type="component" value="Chromosome 11"/>
</dbReference>
<name>A0A8T1Z7W9_ARASU</name>
<reference evidence="1 2" key="1">
    <citation type="submission" date="2020-12" db="EMBL/GenBank/DDBJ databases">
        <title>Concerted genomic and epigenomic changes stabilize Arabidopsis allopolyploids.</title>
        <authorList>
            <person name="Chen Z."/>
        </authorList>
    </citation>
    <scope>NUCLEOTIDE SEQUENCE [LARGE SCALE GENOMIC DNA]</scope>
    <source>
        <strain evidence="1">As9502</strain>
        <tissue evidence="1">Leaf</tissue>
    </source>
</reference>
<protein>
    <submittedName>
        <fullName evidence="1">Uncharacterized protein</fullName>
    </submittedName>
</protein>
<evidence type="ECO:0000313" key="1">
    <source>
        <dbReference type="EMBL" id="KAG7554437.1"/>
    </source>
</evidence>
<dbReference type="AlphaFoldDB" id="A0A8T1Z7W9"/>